<comment type="caution">
    <text evidence="4">The sequence shown here is derived from an EMBL/GenBank/DDBJ whole genome shotgun (WGS) entry which is preliminary data.</text>
</comment>
<keyword evidence="5" id="KW-1185">Reference proteome</keyword>
<comment type="subcellular location">
    <subcellularLocation>
        <location evidence="1">Mitochondrion</location>
    </subcellularLocation>
</comment>
<dbReference type="GO" id="GO:0005739">
    <property type="term" value="C:mitochondrion"/>
    <property type="evidence" value="ECO:0007669"/>
    <property type="project" value="UniProtKB-SubCell"/>
</dbReference>
<evidence type="ECO:0000256" key="2">
    <source>
        <dbReference type="ARBA" id="ARBA00022946"/>
    </source>
</evidence>
<reference evidence="4" key="2">
    <citation type="submission" date="2023-05" db="EMBL/GenBank/DDBJ databases">
        <authorList>
            <consortium name="Lawrence Berkeley National Laboratory"/>
            <person name="Steindorff A."/>
            <person name="Hensen N."/>
            <person name="Bonometti L."/>
            <person name="Westerberg I."/>
            <person name="Brannstrom I.O."/>
            <person name="Guillou S."/>
            <person name="Cros-Aarteil S."/>
            <person name="Calhoun S."/>
            <person name="Haridas S."/>
            <person name="Kuo A."/>
            <person name="Mondo S."/>
            <person name="Pangilinan J."/>
            <person name="Riley R."/>
            <person name="Labutti K."/>
            <person name="Andreopoulos B."/>
            <person name="Lipzen A."/>
            <person name="Chen C."/>
            <person name="Yanf M."/>
            <person name="Daum C."/>
            <person name="Ng V."/>
            <person name="Clum A."/>
            <person name="Ohm R."/>
            <person name="Martin F."/>
            <person name="Silar P."/>
            <person name="Natvig D."/>
            <person name="Lalanne C."/>
            <person name="Gautier V."/>
            <person name="Ament-Velasquez S.L."/>
            <person name="Kruys A."/>
            <person name="Hutchinson M.I."/>
            <person name="Powell A.J."/>
            <person name="Barry K."/>
            <person name="Miller A.N."/>
            <person name="Grigoriev I.V."/>
            <person name="Debuchy R."/>
            <person name="Gladieux P."/>
            <person name="Thoren M.H."/>
            <person name="Johannesson H."/>
        </authorList>
    </citation>
    <scope>NUCLEOTIDE SEQUENCE</scope>
    <source>
        <strain evidence="4">PSN293</strain>
    </source>
</reference>
<evidence type="ECO:0000256" key="3">
    <source>
        <dbReference type="ARBA" id="ARBA00023128"/>
    </source>
</evidence>
<organism evidence="4 5">
    <name type="scientific">Rhypophila decipiens</name>
    <dbReference type="NCBI Taxonomy" id="261697"/>
    <lineage>
        <taxon>Eukaryota</taxon>
        <taxon>Fungi</taxon>
        <taxon>Dikarya</taxon>
        <taxon>Ascomycota</taxon>
        <taxon>Pezizomycotina</taxon>
        <taxon>Sordariomycetes</taxon>
        <taxon>Sordariomycetidae</taxon>
        <taxon>Sordariales</taxon>
        <taxon>Naviculisporaceae</taxon>
        <taxon>Rhypophila</taxon>
    </lineage>
</organism>
<keyword evidence="2" id="KW-0809">Transit peptide</keyword>
<accession>A0AAN6Y4E0</accession>
<dbReference type="Proteomes" id="UP001301769">
    <property type="component" value="Unassembled WGS sequence"/>
</dbReference>
<reference evidence="4" key="1">
    <citation type="journal article" date="2023" name="Mol. Phylogenet. Evol.">
        <title>Genome-scale phylogeny and comparative genomics of the fungal order Sordariales.</title>
        <authorList>
            <person name="Hensen N."/>
            <person name="Bonometti L."/>
            <person name="Westerberg I."/>
            <person name="Brannstrom I.O."/>
            <person name="Guillou S."/>
            <person name="Cros-Aarteil S."/>
            <person name="Calhoun S."/>
            <person name="Haridas S."/>
            <person name="Kuo A."/>
            <person name="Mondo S."/>
            <person name="Pangilinan J."/>
            <person name="Riley R."/>
            <person name="LaButti K."/>
            <person name="Andreopoulos B."/>
            <person name="Lipzen A."/>
            <person name="Chen C."/>
            <person name="Yan M."/>
            <person name="Daum C."/>
            <person name="Ng V."/>
            <person name="Clum A."/>
            <person name="Steindorff A."/>
            <person name="Ohm R.A."/>
            <person name="Martin F."/>
            <person name="Silar P."/>
            <person name="Natvig D.O."/>
            <person name="Lalanne C."/>
            <person name="Gautier V."/>
            <person name="Ament-Velasquez S.L."/>
            <person name="Kruys A."/>
            <person name="Hutchinson M.I."/>
            <person name="Powell A.J."/>
            <person name="Barry K."/>
            <person name="Miller A.N."/>
            <person name="Grigoriev I.V."/>
            <person name="Debuchy R."/>
            <person name="Gladieux P."/>
            <person name="Hiltunen Thoren M."/>
            <person name="Johannesson H."/>
        </authorList>
    </citation>
    <scope>NUCLEOTIDE SEQUENCE</scope>
    <source>
        <strain evidence="4">PSN293</strain>
    </source>
</reference>
<evidence type="ECO:0000313" key="4">
    <source>
        <dbReference type="EMBL" id="KAK4212006.1"/>
    </source>
</evidence>
<dbReference type="Pfam" id="PF12921">
    <property type="entry name" value="ATP13"/>
    <property type="match status" value="1"/>
</dbReference>
<dbReference type="InterPro" id="IPR024319">
    <property type="entry name" value="ATPase_expression_mit"/>
</dbReference>
<sequence>MVRRLLPGAFRNFHLNFPRQPCLEHGHLLTRNHRHVYGPNPGQQYRYATLQPDCLQPGPLSTSELELLQYILTTEQGSPDNGNSSYSGRPTDAESVLLRPESLAPKLTKSLTNPLDRLSYLQELISEALTAKKTKGSDWPSHSAIALLPGTVFSELFRSLDTLNTLSRELDSTTGIHVGPGMATESPIGQEFDIWGVRKVYVTVLRRLMAAAQLRLEAGHRLTSSDYQVLLRAAGSASDFESVKAIWALIVQQRLPLHGGLYHDFLRARFLTEPLYTQYSLEWLRVRPLSIVTQKKGFKPDPRKVSKLSQAVRKRVRRQVERFGQNRSKTATVNYLYRNMRKGMPPLRLYNHVTDSLYPLEEGVITALIVAFGRAGSMWFVEKMILPRYWNITVTKSRCAGFEVTAGEPPVHFAPDDPMRPTKRLIEAVIDCYGCNGEIAGAIKVAMAISHRYDIPMSHELWSKLFGWAYVAGCNVSREEWTTIGMADRLAGKGTLESIWDTMTAEPYNVKPDFMQHCLLVTNMIRQRQYRLAVQAMEDKLEPMYRDIQTELEEAFYKEAMTRALGVVDPTQKAKKAWSDALVRKHAAWYWFQRMCRTLMMNTRHPDNDSSASSSEQAGPDYEFTTQIMPRFIDRFRDVMPRLVKYQGISGTVHLVNVQQVNRMWWTKVWREKPGIATVDLLRFKPLDEAQRIRLRNRPANEVSETHPRGLDIDIFLQVPRFDRPRRLQREFL</sequence>
<keyword evidence="3" id="KW-0496">Mitochondrion</keyword>
<gene>
    <name evidence="4" type="ORF">QBC37DRAFT_425791</name>
</gene>
<proteinExistence type="predicted"/>
<evidence type="ECO:0000313" key="5">
    <source>
        <dbReference type="Proteomes" id="UP001301769"/>
    </source>
</evidence>
<dbReference type="EMBL" id="MU858136">
    <property type="protein sequence ID" value="KAK4212006.1"/>
    <property type="molecule type" value="Genomic_DNA"/>
</dbReference>
<evidence type="ECO:0000256" key="1">
    <source>
        <dbReference type="ARBA" id="ARBA00004173"/>
    </source>
</evidence>
<protein>
    <submittedName>
        <fullName evidence="4">Mitochondrial ATPase expression-domain-containing protein</fullName>
    </submittedName>
</protein>
<dbReference type="AlphaFoldDB" id="A0AAN6Y4E0"/>
<name>A0AAN6Y4E0_9PEZI</name>